<evidence type="ECO:0000313" key="4">
    <source>
        <dbReference type="Proteomes" id="UP000054549"/>
    </source>
</evidence>
<feature type="transmembrane region" description="Helical" evidence="2">
    <location>
        <begin position="92"/>
        <end position="118"/>
    </location>
</feature>
<dbReference type="HOGENOM" id="CLU_1184766_0_0_1"/>
<feature type="transmembrane region" description="Helical" evidence="2">
    <location>
        <begin position="125"/>
        <end position="155"/>
    </location>
</feature>
<dbReference type="OrthoDB" id="3239304at2759"/>
<dbReference type="EMBL" id="KN818297">
    <property type="protein sequence ID" value="KIL60536.1"/>
    <property type="molecule type" value="Genomic_DNA"/>
</dbReference>
<keyword evidence="2" id="KW-0812">Transmembrane</keyword>
<sequence>MPSAPAPKPSRPSQPPPAFSSPPRSSLVSKVINRRCFPISISEDGNSSESSRKKLSIFLTLCSALLFVIASLIAAFSILAFTRIGNPFDDAYIVAVLLLILVYSTLALTSLIGVYYLFASSSNPTIAILTVLSAAFGSLLIISFGVTAFGLFFLFEPIPSEDDAWICQPRNLAEVHDPFLAFICERSALLKGLSIALLICSWFLQFALTFGYRQYSRKIKAHLDLENLQYNEIK</sequence>
<name>A0A0C2WUS8_AMAMK</name>
<feature type="compositionally biased region" description="Pro residues" evidence="1">
    <location>
        <begin position="1"/>
        <end position="20"/>
    </location>
</feature>
<protein>
    <submittedName>
        <fullName evidence="3">Uncharacterized protein</fullName>
    </submittedName>
</protein>
<accession>A0A0C2WUS8</accession>
<proteinExistence type="predicted"/>
<evidence type="ECO:0000256" key="1">
    <source>
        <dbReference type="SAM" id="MobiDB-lite"/>
    </source>
</evidence>
<feature type="transmembrane region" description="Helical" evidence="2">
    <location>
        <begin position="188"/>
        <end position="212"/>
    </location>
</feature>
<evidence type="ECO:0000313" key="3">
    <source>
        <dbReference type="EMBL" id="KIL60536.1"/>
    </source>
</evidence>
<organism evidence="3 4">
    <name type="scientific">Amanita muscaria (strain Koide BX008)</name>
    <dbReference type="NCBI Taxonomy" id="946122"/>
    <lineage>
        <taxon>Eukaryota</taxon>
        <taxon>Fungi</taxon>
        <taxon>Dikarya</taxon>
        <taxon>Basidiomycota</taxon>
        <taxon>Agaricomycotina</taxon>
        <taxon>Agaricomycetes</taxon>
        <taxon>Agaricomycetidae</taxon>
        <taxon>Agaricales</taxon>
        <taxon>Pluteineae</taxon>
        <taxon>Amanitaceae</taxon>
        <taxon>Amanita</taxon>
    </lineage>
</organism>
<evidence type="ECO:0000256" key="2">
    <source>
        <dbReference type="SAM" id="Phobius"/>
    </source>
</evidence>
<gene>
    <name evidence="3" type="ORF">M378DRAFT_14092</name>
</gene>
<keyword evidence="4" id="KW-1185">Reference proteome</keyword>
<dbReference type="AlphaFoldDB" id="A0A0C2WUS8"/>
<keyword evidence="2" id="KW-0472">Membrane</keyword>
<dbReference type="InParanoid" id="A0A0C2WUS8"/>
<keyword evidence="2" id="KW-1133">Transmembrane helix</keyword>
<feature type="region of interest" description="Disordered" evidence="1">
    <location>
        <begin position="1"/>
        <end position="25"/>
    </location>
</feature>
<dbReference type="Proteomes" id="UP000054549">
    <property type="component" value="Unassembled WGS sequence"/>
</dbReference>
<feature type="transmembrane region" description="Helical" evidence="2">
    <location>
        <begin position="57"/>
        <end position="80"/>
    </location>
</feature>
<reference evidence="3 4" key="1">
    <citation type="submission" date="2014-04" db="EMBL/GenBank/DDBJ databases">
        <title>Evolutionary Origins and Diversification of the Mycorrhizal Mutualists.</title>
        <authorList>
            <consortium name="DOE Joint Genome Institute"/>
            <consortium name="Mycorrhizal Genomics Consortium"/>
            <person name="Kohler A."/>
            <person name="Kuo A."/>
            <person name="Nagy L.G."/>
            <person name="Floudas D."/>
            <person name="Copeland A."/>
            <person name="Barry K.W."/>
            <person name="Cichocki N."/>
            <person name="Veneault-Fourrey C."/>
            <person name="LaButti K."/>
            <person name="Lindquist E.A."/>
            <person name="Lipzen A."/>
            <person name="Lundell T."/>
            <person name="Morin E."/>
            <person name="Murat C."/>
            <person name="Riley R."/>
            <person name="Ohm R."/>
            <person name="Sun H."/>
            <person name="Tunlid A."/>
            <person name="Henrissat B."/>
            <person name="Grigoriev I.V."/>
            <person name="Hibbett D.S."/>
            <person name="Martin F."/>
        </authorList>
    </citation>
    <scope>NUCLEOTIDE SEQUENCE [LARGE SCALE GENOMIC DNA]</scope>
    <source>
        <strain evidence="3 4">Koide BX008</strain>
    </source>
</reference>